<dbReference type="Proteomes" id="UP000032564">
    <property type="component" value="Unassembled WGS sequence"/>
</dbReference>
<accession>A0ABR5DCZ7</accession>
<organism evidence="1 2">
    <name type="scientific">Agrobacterium arsenijevicii</name>
    <dbReference type="NCBI Taxonomy" id="1585697"/>
    <lineage>
        <taxon>Bacteria</taxon>
        <taxon>Pseudomonadati</taxon>
        <taxon>Pseudomonadota</taxon>
        <taxon>Alphaproteobacteria</taxon>
        <taxon>Hyphomicrobiales</taxon>
        <taxon>Rhizobiaceae</taxon>
        <taxon>Rhizobium/Agrobacterium group</taxon>
        <taxon>Agrobacterium</taxon>
    </lineage>
</organism>
<gene>
    <name evidence="1" type="ORF">RP75_03095</name>
</gene>
<keyword evidence="2" id="KW-1185">Reference proteome</keyword>
<evidence type="ECO:0000313" key="1">
    <source>
        <dbReference type="EMBL" id="KJF74967.1"/>
    </source>
</evidence>
<reference evidence="1 2" key="1">
    <citation type="submission" date="2014-12" db="EMBL/GenBank/DDBJ databases">
        <authorList>
            <person name="Kuzmanovic N."/>
            <person name="Pulawska J."/>
            <person name="Obradovic A."/>
        </authorList>
    </citation>
    <scope>NUCLEOTIDE SEQUENCE [LARGE SCALE GENOMIC DNA]</scope>
    <source>
        <strain evidence="1 2">KFB 330</strain>
    </source>
</reference>
<protein>
    <submittedName>
        <fullName evidence="1">Uncharacterized protein</fullName>
    </submittedName>
</protein>
<comment type="caution">
    <text evidence="1">The sequence shown here is derived from an EMBL/GenBank/DDBJ whole genome shotgun (WGS) entry which is preliminary data.</text>
</comment>
<proteinExistence type="predicted"/>
<evidence type="ECO:0000313" key="2">
    <source>
        <dbReference type="Proteomes" id="UP000032564"/>
    </source>
</evidence>
<name>A0ABR5DCZ7_9HYPH</name>
<dbReference type="EMBL" id="JWIT01000002">
    <property type="protein sequence ID" value="KJF74967.1"/>
    <property type="molecule type" value="Genomic_DNA"/>
</dbReference>
<sequence length="91" mass="10723">MVLSSRERLLRFWLRCGILFSLQEIYDETGVVSTHIYFFYLPRHEISVILIGKFLGNRRFARIGLVRTADLDSRRRLKTRLCKAFPAFSLA</sequence>